<evidence type="ECO:0000313" key="3">
    <source>
        <dbReference type="Proteomes" id="UP000784294"/>
    </source>
</evidence>
<dbReference type="EMBL" id="CAAALY010088809">
    <property type="protein sequence ID" value="VEL27654.1"/>
    <property type="molecule type" value="Genomic_DNA"/>
</dbReference>
<reference evidence="2" key="1">
    <citation type="submission" date="2018-11" db="EMBL/GenBank/DDBJ databases">
        <authorList>
            <consortium name="Pathogen Informatics"/>
        </authorList>
    </citation>
    <scope>NUCLEOTIDE SEQUENCE</scope>
</reference>
<feature type="region of interest" description="Disordered" evidence="1">
    <location>
        <begin position="79"/>
        <end position="131"/>
    </location>
</feature>
<feature type="compositionally biased region" description="Polar residues" evidence="1">
    <location>
        <begin position="16"/>
        <end position="25"/>
    </location>
</feature>
<feature type="compositionally biased region" description="Basic and acidic residues" evidence="1">
    <location>
        <begin position="82"/>
        <end position="93"/>
    </location>
</feature>
<dbReference type="Proteomes" id="UP000784294">
    <property type="component" value="Unassembled WGS sequence"/>
</dbReference>
<name>A0A448X486_9PLAT</name>
<feature type="region of interest" description="Disordered" evidence="1">
    <location>
        <begin position="1"/>
        <end position="30"/>
    </location>
</feature>
<evidence type="ECO:0000256" key="1">
    <source>
        <dbReference type="SAM" id="MobiDB-lite"/>
    </source>
</evidence>
<dbReference type="AlphaFoldDB" id="A0A448X486"/>
<organism evidence="2 3">
    <name type="scientific">Protopolystoma xenopodis</name>
    <dbReference type="NCBI Taxonomy" id="117903"/>
    <lineage>
        <taxon>Eukaryota</taxon>
        <taxon>Metazoa</taxon>
        <taxon>Spiralia</taxon>
        <taxon>Lophotrochozoa</taxon>
        <taxon>Platyhelminthes</taxon>
        <taxon>Monogenea</taxon>
        <taxon>Polyopisthocotylea</taxon>
        <taxon>Polystomatidea</taxon>
        <taxon>Polystomatidae</taxon>
        <taxon>Protopolystoma</taxon>
    </lineage>
</organism>
<comment type="caution">
    <text evidence="2">The sequence shown here is derived from an EMBL/GenBank/DDBJ whole genome shotgun (WGS) entry which is preliminary data.</text>
</comment>
<sequence>MPSDLRAAEKNIRALQHSTQSSLTSPGLPPNQFFLVPTPQVPKSFARSLEPRDGILLPSILPNAGKKDSHLNSRQAELNEGLLKDDASSKEDGEYGISGRFHPGSDADLGSLGVSPKELGHSGRNIADPARSGPLMVRHSGWYRSQSMLQENIASNNYRWMSKTPLVALRFLLPLVLFGAQL</sequence>
<gene>
    <name evidence="2" type="ORF">PXEA_LOCUS21094</name>
</gene>
<feature type="compositionally biased region" description="Basic and acidic residues" evidence="1">
    <location>
        <begin position="1"/>
        <end position="12"/>
    </location>
</feature>
<keyword evidence="3" id="KW-1185">Reference proteome</keyword>
<evidence type="ECO:0000313" key="2">
    <source>
        <dbReference type="EMBL" id="VEL27654.1"/>
    </source>
</evidence>
<accession>A0A448X486</accession>
<proteinExistence type="predicted"/>
<protein>
    <submittedName>
        <fullName evidence="2">Uncharacterized protein</fullName>
    </submittedName>
</protein>